<evidence type="ECO:0000313" key="2">
    <source>
        <dbReference type="Proteomes" id="UP001320706"/>
    </source>
</evidence>
<dbReference type="EMBL" id="JAMKPW020000006">
    <property type="protein sequence ID" value="KAK8217225.1"/>
    <property type="molecule type" value="Genomic_DNA"/>
</dbReference>
<name>A0ACC3SKK2_9PEZI</name>
<comment type="caution">
    <text evidence="1">The sequence shown here is derived from an EMBL/GenBank/DDBJ whole genome shotgun (WGS) entry which is preliminary data.</text>
</comment>
<organism evidence="1 2">
    <name type="scientific">Zalaria obscura</name>
    <dbReference type="NCBI Taxonomy" id="2024903"/>
    <lineage>
        <taxon>Eukaryota</taxon>
        <taxon>Fungi</taxon>
        <taxon>Dikarya</taxon>
        <taxon>Ascomycota</taxon>
        <taxon>Pezizomycotina</taxon>
        <taxon>Dothideomycetes</taxon>
        <taxon>Dothideomycetidae</taxon>
        <taxon>Dothideales</taxon>
        <taxon>Zalariaceae</taxon>
        <taxon>Zalaria</taxon>
    </lineage>
</organism>
<accession>A0ACC3SKK2</accession>
<gene>
    <name evidence="1" type="ORF">M8818_001478</name>
</gene>
<reference evidence="1" key="1">
    <citation type="submission" date="2024-02" db="EMBL/GenBank/DDBJ databases">
        <title>Metagenome Assembled Genome of Zalaria obscura JY119.</title>
        <authorList>
            <person name="Vighnesh L."/>
            <person name="Jagadeeshwari U."/>
            <person name="Venkata Ramana C."/>
            <person name="Sasikala C."/>
        </authorList>
    </citation>
    <scope>NUCLEOTIDE SEQUENCE</scope>
    <source>
        <strain evidence="1">JY119</strain>
    </source>
</reference>
<dbReference type="Proteomes" id="UP001320706">
    <property type="component" value="Unassembled WGS sequence"/>
</dbReference>
<protein>
    <submittedName>
        <fullName evidence="1">Uncharacterized protein</fullName>
    </submittedName>
</protein>
<sequence length="576" mass="62146">MISITNPTPRRSSGSRTSPRLSRKVSFRRLTRKLSARLTWPMRRRTVRATKYLSVYNSPYGGMDFDTVEAFIARRPQTSSRSSICAPSVVSYRNRDDWTAVSTARRLSVRQRRRYALHVPSPRDSMVSGVTTGAASSSDGSGAEAGSRTSFEVLLNRTFDPIAHQKTVERIAKPFKPVCSDAVSGAENGGVEALDFALPYIAVQGSLAPCHPREKALPQPPAQRRFPVSQVSETPAMHANHILPSVLKPGPKVARKAAPYTHNSLPYQPYRAPFNPYREEAESRTTAASSPETEASAGASSRTSTASALAEIPIALGSPRLSPKSAMLTAWQQKPSSPEIIITPPVAVPARHPTALRPGAGGRASRTPTPPPVPVQTIKRKPVNVSVPKPAQQARAGASAPKAAATSPEPTAQQKTDSGLVTRSITNAAQSVPQKIVMVDGYPVFVAATAAQPTRASYVAYSPAAAQTGKLAGKSNEKQPRRTAVASSLPVIAENRVSNAQSDSTAQKPLVYNVEALRALEGNPERKQLTSLLTYMITDCEMLPGEEGEKYRKIREERKEKSKQCLSKVKCFFAPV</sequence>
<evidence type="ECO:0000313" key="1">
    <source>
        <dbReference type="EMBL" id="KAK8217225.1"/>
    </source>
</evidence>
<keyword evidence="2" id="KW-1185">Reference proteome</keyword>
<proteinExistence type="predicted"/>